<keyword evidence="4" id="KW-1185">Reference proteome</keyword>
<evidence type="ECO:0000256" key="1">
    <source>
        <dbReference type="ARBA" id="ARBA00022527"/>
    </source>
</evidence>
<feature type="domain" description="Histidine kinase/HSP90-like ATPase" evidence="2">
    <location>
        <begin position="28"/>
        <end position="142"/>
    </location>
</feature>
<dbReference type="Proteomes" id="UP000249340">
    <property type="component" value="Chromosome"/>
</dbReference>
<dbReference type="SUPFAM" id="SSF55874">
    <property type="entry name" value="ATPase domain of HSP90 chaperone/DNA topoisomerase II/histidine kinase"/>
    <property type="match status" value="1"/>
</dbReference>
<gene>
    <name evidence="3" type="ORF">C7M71_022610</name>
</gene>
<dbReference type="AlphaFoldDB" id="A0A345T1C4"/>
<dbReference type="Gene3D" id="3.30.565.10">
    <property type="entry name" value="Histidine kinase-like ATPase, C-terminal domain"/>
    <property type="match status" value="1"/>
</dbReference>
<dbReference type="OrthoDB" id="3473697at2"/>
<evidence type="ECO:0000313" key="4">
    <source>
        <dbReference type="Proteomes" id="UP000249340"/>
    </source>
</evidence>
<dbReference type="PANTHER" id="PTHR35526:SF3">
    <property type="entry name" value="ANTI-SIGMA-F FACTOR RSBW"/>
    <property type="match status" value="1"/>
</dbReference>
<protein>
    <submittedName>
        <fullName evidence="3">ATP-binding protein</fullName>
    </submittedName>
</protein>
<name>A0A345T1C4_9ACTN</name>
<dbReference type="InterPro" id="IPR036890">
    <property type="entry name" value="HATPase_C_sf"/>
</dbReference>
<dbReference type="KEGG" id="stri:C7M71_022610"/>
<accession>A0A345T1C4</accession>
<dbReference type="Pfam" id="PF13581">
    <property type="entry name" value="HATPase_c_2"/>
    <property type="match status" value="1"/>
</dbReference>
<organism evidence="3 4">
    <name type="scientific">Peterkaempfera bronchialis</name>
    <dbReference type="NCBI Taxonomy" id="2126346"/>
    <lineage>
        <taxon>Bacteria</taxon>
        <taxon>Bacillati</taxon>
        <taxon>Actinomycetota</taxon>
        <taxon>Actinomycetes</taxon>
        <taxon>Kitasatosporales</taxon>
        <taxon>Streptomycetaceae</taxon>
        <taxon>Peterkaempfera</taxon>
    </lineage>
</organism>
<dbReference type="GO" id="GO:0004674">
    <property type="term" value="F:protein serine/threonine kinase activity"/>
    <property type="evidence" value="ECO:0007669"/>
    <property type="project" value="UniProtKB-KW"/>
</dbReference>
<keyword evidence="1" id="KW-0808">Transferase</keyword>
<evidence type="ECO:0000313" key="3">
    <source>
        <dbReference type="EMBL" id="AXI79779.1"/>
    </source>
</evidence>
<dbReference type="InterPro" id="IPR050267">
    <property type="entry name" value="Anti-sigma-factor_SerPK"/>
</dbReference>
<evidence type="ECO:0000259" key="2">
    <source>
        <dbReference type="Pfam" id="PF13581"/>
    </source>
</evidence>
<dbReference type="EMBL" id="CP031264">
    <property type="protein sequence ID" value="AXI79779.1"/>
    <property type="molecule type" value="Genomic_DNA"/>
</dbReference>
<keyword evidence="1" id="KW-0418">Kinase</keyword>
<reference evidence="4" key="1">
    <citation type="submission" date="2018-07" db="EMBL/GenBank/DDBJ databases">
        <title>Streptacidiphilus bronchialis DSM 106435 chromosome.</title>
        <authorList>
            <person name="Batra D."/>
            <person name="Gulvik C.A."/>
        </authorList>
    </citation>
    <scope>NUCLEOTIDE SEQUENCE [LARGE SCALE GENOMIC DNA]</scope>
    <source>
        <strain evidence="4">DSM 106435</strain>
    </source>
</reference>
<keyword evidence="3" id="KW-0067">ATP-binding</keyword>
<proteinExistence type="predicted"/>
<dbReference type="CDD" id="cd16936">
    <property type="entry name" value="HATPase_RsbW-like"/>
    <property type="match status" value="1"/>
</dbReference>
<dbReference type="GO" id="GO:0005524">
    <property type="term" value="F:ATP binding"/>
    <property type="evidence" value="ECO:0007669"/>
    <property type="project" value="UniProtKB-KW"/>
</dbReference>
<sequence length="149" mass="16499">MKSEFPPTEITLRARDFAQRFSSTRHGARLARHMTMRRLADWGWPPVGELSTAAALVVAELASNAVLHGRLPGRYFELRLAVFPDASVLRIEVSDARGERRPEAPTHIPGPEAERGRGLLLVDCLALRWGVLDRLPVGKTVWAELEAAA</sequence>
<dbReference type="PANTHER" id="PTHR35526">
    <property type="entry name" value="ANTI-SIGMA-F FACTOR RSBW-RELATED"/>
    <property type="match status" value="1"/>
</dbReference>
<dbReference type="InterPro" id="IPR003594">
    <property type="entry name" value="HATPase_dom"/>
</dbReference>
<keyword evidence="3" id="KW-0547">Nucleotide-binding</keyword>
<keyword evidence="1" id="KW-0723">Serine/threonine-protein kinase</keyword>